<dbReference type="Gene3D" id="3.90.190.10">
    <property type="entry name" value="Protein tyrosine phosphatase superfamily"/>
    <property type="match status" value="1"/>
</dbReference>
<dbReference type="PANTHER" id="PTHR10159">
    <property type="entry name" value="DUAL SPECIFICITY PROTEIN PHOSPHATASE"/>
    <property type="match status" value="1"/>
</dbReference>
<dbReference type="OrthoDB" id="426001at2759"/>
<keyword evidence="4" id="KW-0904">Protein phosphatase</keyword>
<gene>
    <name evidence="7" type="ORF">GPM918_LOCUS21943</name>
    <name evidence="8" type="ORF">SRO942_LOCUS21938</name>
</gene>
<dbReference type="Proteomes" id="UP000681722">
    <property type="component" value="Unassembled WGS sequence"/>
</dbReference>
<evidence type="ECO:0000313" key="7">
    <source>
        <dbReference type="EMBL" id="CAF1166305.1"/>
    </source>
</evidence>
<reference evidence="7" key="1">
    <citation type="submission" date="2021-02" db="EMBL/GenBank/DDBJ databases">
        <authorList>
            <person name="Nowell W R."/>
        </authorList>
    </citation>
    <scope>NUCLEOTIDE SEQUENCE</scope>
</reference>
<dbReference type="GO" id="GO:0004725">
    <property type="term" value="F:protein tyrosine phosphatase activity"/>
    <property type="evidence" value="ECO:0007669"/>
    <property type="project" value="UniProtKB-EC"/>
</dbReference>
<comment type="similarity">
    <text evidence="1">Belongs to the protein-tyrosine phosphatase family. Non-receptor class dual specificity subfamily.</text>
</comment>
<comment type="caution">
    <text evidence="7">The sequence shown here is derived from an EMBL/GenBank/DDBJ whole genome shotgun (WGS) entry which is preliminary data.</text>
</comment>
<protein>
    <recommendedName>
        <fullName evidence="2">protein-tyrosine-phosphatase</fullName>
        <ecNumber evidence="2">3.1.3.48</ecNumber>
    </recommendedName>
</protein>
<sequence>MIFFYQLIDISTQNRNHLSRRIDDIHDVTVPSLISKSPKSHVRIKTIQLAEELNDENQAKKIKEDSCDKTTVNDNVSMKQITNDVNNRKTVGTIRKLYASLRHSSNYISSSSVENSSDMTNQSEKSQLDETIKIKICSKTIVLIKITFEMDKIYVEIMDQMLKPERQCLERIVKYNTMKFYNNGASILQCYRQRLPSAVLQDFLFLGNFDHACDVEQLHSLGIKHILTVCDESLNETILNNFNVFHINLRDLSETNIKEHFQSTNDFLRTCYSKNEKVLCHCHAGISRSATVVLAYLMKYHSYTFEQAYYYLSEKRIIICPNIGFLKQLVEYEHDLSKDTSDQNDKENKPM</sequence>
<dbReference type="PROSITE" id="PS50054">
    <property type="entry name" value="TYR_PHOSPHATASE_DUAL"/>
    <property type="match status" value="1"/>
</dbReference>
<evidence type="ECO:0000256" key="4">
    <source>
        <dbReference type="ARBA" id="ARBA00022912"/>
    </source>
</evidence>
<keyword evidence="3" id="KW-0378">Hydrolase</keyword>
<evidence type="ECO:0000256" key="2">
    <source>
        <dbReference type="ARBA" id="ARBA00013064"/>
    </source>
</evidence>
<dbReference type="GO" id="GO:0043409">
    <property type="term" value="P:negative regulation of MAPK cascade"/>
    <property type="evidence" value="ECO:0007669"/>
    <property type="project" value="TreeGrafter"/>
</dbReference>
<evidence type="ECO:0000259" key="5">
    <source>
        <dbReference type="PROSITE" id="PS50054"/>
    </source>
</evidence>
<name>A0A814TV91_9BILA</name>
<dbReference type="SUPFAM" id="SSF52799">
    <property type="entry name" value="(Phosphotyrosine protein) phosphatases II"/>
    <property type="match status" value="1"/>
</dbReference>
<accession>A0A814TV91</accession>
<dbReference type="EMBL" id="CAJNOQ010007369">
    <property type="protein sequence ID" value="CAF1166305.1"/>
    <property type="molecule type" value="Genomic_DNA"/>
</dbReference>
<dbReference type="EC" id="3.1.3.48" evidence="2"/>
<evidence type="ECO:0000256" key="3">
    <source>
        <dbReference type="ARBA" id="ARBA00022801"/>
    </source>
</evidence>
<dbReference type="EMBL" id="CAJOBC010007366">
    <property type="protein sequence ID" value="CAF3929900.1"/>
    <property type="molecule type" value="Genomic_DNA"/>
</dbReference>
<dbReference type="PANTHER" id="PTHR10159:SF519">
    <property type="entry name" value="DUAL SPECIFICITY PROTEIN PHOSPHATASE MPK3"/>
    <property type="match status" value="1"/>
</dbReference>
<dbReference type="InterPro" id="IPR000387">
    <property type="entry name" value="Tyr_Pase_dom"/>
</dbReference>
<dbReference type="InterPro" id="IPR000340">
    <property type="entry name" value="Dual-sp_phosphatase_cat-dom"/>
</dbReference>
<evidence type="ECO:0000313" key="9">
    <source>
        <dbReference type="Proteomes" id="UP000663829"/>
    </source>
</evidence>
<evidence type="ECO:0000313" key="8">
    <source>
        <dbReference type="EMBL" id="CAF3929900.1"/>
    </source>
</evidence>
<dbReference type="InterPro" id="IPR020422">
    <property type="entry name" value="TYR_PHOSPHATASE_DUAL_dom"/>
</dbReference>
<feature type="domain" description="Tyrosine specific protein phosphatases" evidence="6">
    <location>
        <begin position="258"/>
        <end position="316"/>
    </location>
</feature>
<feature type="domain" description="Tyrosine-protein phosphatase" evidence="5">
    <location>
        <begin position="195"/>
        <end position="338"/>
    </location>
</feature>
<evidence type="ECO:0000259" key="6">
    <source>
        <dbReference type="PROSITE" id="PS50056"/>
    </source>
</evidence>
<organism evidence="7 9">
    <name type="scientific">Didymodactylos carnosus</name>
    <dbReference type="NCBI Taxonomy" id="1234261"/>
    <lineage>
        <taxon>Eukaryota</taxon>
        <taxon>Metazoa</taxon>
        <taxon>Spiralia</taxon>
        <taxon>Gnathifera</taxon>
        <taxon>Rotifera</taxon>
        <taxon>Eurotatoria</taxon>
        <taxon>Bdelloidea</taxon>
        <taxon>Philodinida</taxon>
        <taxon>Philodinidae</taxon>
        <taxon>Didymodactylos</taxon>
    </lineage>
</organism>
<dbReference type="Pfam" id="PF00782">
    <property type="entry name" value="DSPc"/>
    <property type="match status" value="1"/>
</dbReference>
<dbReference type="CDD" id="cd14498">
    <property type="entry name" value="DSP"/>
    <property type="match status" value="1"/>
</dbReference>
<keyword evidence="9" id="KW-1185">Reference proteome</keyword>
<dbReference type="SMART" id="SM00195">
    <property type="entry name" value="DSPc"/>
    <property type="match status" value="1"/>
</dbReference>
<evidence type="ECO:0000256" key="1">
    <source>
        <dbReference type="ARBA" id="ARBA00008601"/>
    </source>
</evidence>
<dbReference type="InterPro" id="IPR029021">
    <property type="entry name" value="Prot-tyrosine_phosphatase-like"/>
</dbReference>
<dbReference type="PROSITE" id="PS50056">
    <property type="entry name" value="TYR_PHOSPHATASE_2"/>
    <property type="match status" value="1"/>
</dbReference>
<proteinExistence type="inferred from homology"/>
<dbReference type="AlphaFoldDB" id="A0A814TV91"/>
<dbReference type="GO" id="GO:0005737">
    <property type="term" value="C:cytoplasm"/>
    <property type="evidence" value="ECO:0007669"/>
    <property type="project" value="TreeGrafter"/>
</dbReference>
<dbReference type="Proteomes" id="UP000663829">
    <property type="component" value="Unassembled WGS sequence"/>
</dbReference>